<accession>A0AAD7WEM6</accession>
<evidence type="ECO:0000313" key="2">
    <source>
        <dbReference type="Proteomes" id="UP001221898"/>
    </source>
</evidence>
<organism evidence="1 2">
    <name type="scientific">Aldrovandia affinis</name>
    <dbReference type="NCBI Taxonomy" id="143900"/>
    <lineage>
        <taxon>Eukaryota</taxon>
        <taxon>Metazoa</taxon>
        <taxon>Chordata</taxon>
        <taxon>Craniata</taxon>
        <taxon>Vertebrata</taxon>
        <taxon>Euteleostomi</taxon>
        <taxon>Actinopterygii</taxon>
        <taxon>Neopterygii</taxon>
        <taxon>Teleostei</taxon>
        <taxon>Notacanthiformes</taxon>
        <taxon>Halosauridae</taxon>
        <taxon>Aldrovandia</taxon>
    </lineage>
</organism>
<dbReference type="EMBL" id="JAINUG010000133">
    <property type="protein sequence ID" value="KAJ8393810.1"/>
    <property type="molecule type" value="Genomic_DNA"/>
</dbReference>
<gene>
    <name evidence="1" type="ORF">AAFF_G00057250</name>
</gene>
<sequence length="71" mass="7768">MATHSCYPPGRKVWYQRDVPWVDLCSTALVAVVSCLSNGSVIRNFGFLDKRGGDFLTFLSDLAGGADSWVL</sequence>
<keyword evidence="2" id="KW-1185">Reference proteome</keyword>
<reference evidence="1" key="1">
    <citation type="journal article" date="2023" name="Science">
        <title>Genome structures resolve the early diversification of teleost fishes.</title>
        <authorList>
            <person name="Parey E."/>
            <person name="Louis A."/>
            <person name="Montfort J."/>
            <person name="Bouchez O."/>
            <person name="Roques C."/>
            <person name="Iampietro C."/>
            <person name="Lluch J."/>
            <person name="Castinel A."/>
            <person name="Donnadieu C."/>
            <person name="Desvignes T."/>
            <person name="Floi Bucao C."/>
            <person name="Jouanno E."/>
            <person name="Wen M."/>
            <person name="Mejri S."/>
            <person name="Dirks R."/>
            <person name="Jansen H."/>
            <person name="Henkel C."/>
            <person name="Chen W.J."/>
            <person name="Zahm M."/>
            <person name="Cabau C."/>
            <person name="Klopp C."/>
            <person name="Thompson A.W."/>
            <person name="Robinson-Rechavi M."/>
            <person name="Braasch I."/>
            <person name="Lecointre G."/>
            <person name="Bobe J."/>
            <person name="Postlethwait J.H."/>
            <person name="Berthelot C."/>
            <person name="Roest Crollius H."/>
            <person name="Guiguen Y."/>
        </authorList>
    </citation>
    <scope>NUCLEOTIDE SEQUENCE</scope>
    <source>
        <strain evidence="1">NC1722</strain>
    </source>
</reference>
<name>A0AAD7WEM6_9TELE</name>
<dbReference type="AlphaFoldDB" id="A0AAD7WEM6"/>
<dbReference type="Proteomes" id="UP001221898">
    <property type="component" value="Unassembled WGS sequence"/>
</dbReference>
<comment type="caution">
    <text evidence="1">The sequence shown here is derived from an EMBL/GenBank/DDBJ whole genome shotgun (WGS) entry which is preliminary data.</text>
</comment>
<protein>
    <submittedName>
        <fullName evidence="1">Uncharacterized protein</fullName>
    </submittedName>
</protein>
<evidence type="ECO:0000313" key="1">
    <source>
        <dbReference type="EMBL" id="KAJ8393810.1"/>
    </source>
</evidence>
<proteinExistence type="predicted"/>